<dbReference type="EMBL" id="CP021920">
    <property type="protein sequence ID" value="ASB90211.1"/>
    <property type="molecule type" value="Genomic_DNA"/>
</dbReference>
<name>A0ABN5AHV0_9BACI</name>
<feature type="domain" description="PucR C-terminal helix-turn-helix" evidence="2">
    <location>
        <begin position="477"/>
        <end position="530"/>
    </location>
</feature>
<sequence length="538" mass="62587">MTTLKEILSVLQFSDLTLLNEQGDLERVVEMVDITETPDIKNFTTPRSLIVTTGMSYQDDQSGLISLISELNDIQVAGLGIKLSRFLKKLDDEVIAFANKLKFPIIEIPESWNLGSITHHISSFILDEETEKLHFALDIQQELNAMLMQGLSLNMMIERLSRLIKVPVMLLNSFHQVESSSHHFHQNSEHVQKNLNYFRRYLLNSEQIEPNHNGVFQEEYAVFKVPAFKYFPYYLMISNVNLLNYPISLLTIEQAVNTLSLAIYKNSKIKEAEQQDVNHFFTTLMSEHPDNLVSLAQHTDLLKKYHIQPSTFYQVIICGIDKEKNVENSAYINERYQMTFEWLTHKFTGIDPSISIYMSQGERRFTILLQRRHHYYLEYCRYIQKEYQLFFNSSLSFGIGNEVSELSQLPLSFFEANEAYDNKYEQGEMEFIESYKSKSVEELLQLIPTNKLKPFIIYTLGPLAYPQTTKEKELRFTLSVYMANQCDLTKTSEDIFIHRNTVKYRIKKCEEILGQSVESPDTSLSIRLALFASEKISL</sequence>
<evidence type="ECO:0000259" key="1">
    <source>
        <dbReference type="Pfam" id="PF07905"/>
    </source>
</evidence>
<dbReference type="PANTHER" id="PTHR33744">
    <property type="entry name" value="CARBOHYDRATE DIACID REGULATOR"/>
    <property type="match status" value="1"/>
</dbReference>
<keyword evidence="4" id="KW-1185">Reference proteome</keyword>
<dbReference type="Proteomes" id="UP000196877">
    <property type="component" value="Chromosome"/>
</dbReference>
<feature type="domain" description="Purine catabolism PurC-like" evidence="1">
    <location>
        <begin position="7"/>
        <end position="125"/>
    </location>
</feature>
<dbReference type="Gene3D" id="1.10.10.2840">
    <property type="entry name" value="PucR C-terminal helix-turn-helix domain"/>
    <property type="match status" value="1"/>
</dbReference>
<evidence type="ECO:0000313" key="4">
    <source>
        <dbReference type="Proteomes" id="UP000196877"/>
    </source>
</evidence>
<dbReference type="PANTHER" id="PTHR33744:SF1">
    <property type="entry name" value="DNA-BINDING TRANSCRIPTIONAL ACTIVATOR ADER"/>
    <property type="match status" value="1"/>
</dbReference>
<proteinExistence type="predicted"/>
<evidence type="ECO:0000313" key="3">
    <source>
        <dbReference type="EMBL" id="ASB90211.1"/>
    </source>
</evidence>
<organism evidence="3 4">
    <name type="scientific">Bacillus sonorensis</name>
    <dbReference type="NCBI Taxonomy" id="119858"/>
    <lineage>
        <taxon>Bacteria</taxon>
        <taxon>Bacillati</taxon>
        <taxon>Bacillota</taxon>
        <taxon>Bacilli</taxon>
        <taxon>Bacillales</taxon>
        <taxon>Bacillaceae</taxon>
        <taxon>Bacillus</taxon>
    </lineage>
</organism>
<dbReference type="InterPro" id="IPR012914">
    <property type="entry name" value="PucR_dom"/>
</dbReference>
<dbReference type="RefSeq" id="WP_006636734.1">
    <property type="nucleotide sequence ID" value="NZ_BORD01000002.1"/>
</dbReference>
<dbReference type="InterPro" id="IPR051448">
    <property type="entry name" value="CdaR-like_regulators"/>
</dbReference>
<gene>
    <name evidence="3" type="ORF">S101395_03705</name>
</gene>
<evidence type="ECO:0000259" key="2">
    <source>
        <dbReference type="Pfam" id="PF13556"/>
    </source>
</evidence>
<protein>
    <submittedName>
        <fullName evidence="3">Purine catabolism regulatory protein</fullName>
    </submittedName>
</protein>
<dbReference type="Pfam" id="PF13556">
    <property type="entry name" value="HTH_30"/>
    <property type="match status" value="1"/>
</dbReference>
<dbReference type="Pfam" id="PF07905">
    <property type="entry name" value="PucR"/>
    <property type="match status" value="1"/>
</dbReference>
<dbReference type="GeneID" id="92852349"/>
<dbReference type="InterPro" id="IPR042070">
    <property type="entry name" value="PucR_C-HTH_sf"/>
</dbReference>
<dbReference type="InterPro" id="IPR025736">
    <property type="entry name" value="PucR_C-HTH_dom"/>
</dbReference>
<reference evidence="3 4" key="1">
    <citation type="submission" date="2017-06" db="EMBL/GenBank/DDBJ databases">
        <title>Genome sequence of Bacillus sonorensis strain SRCM101395.</title>
        <authorList>
            <person name="Cho S.H."/>
        </authorList>
    </citation>
    <scope>NUCLEOTIDE SEQUENCE [LARGE SCALE GENOMIC DNA]</scope>
    <source>
        <strain evidence="3 4">SRCM101395</strain>
    </source>
</reference>
<accession>A0ABN5AHV0</accession>